<accession>A0ABN8LTY4</accession>
<reference evidence="1 2" key="1">
    <citation type="submission" date="2022-05" db="EMBL/GenBank/DDBJ databases">
        <authorList>
            <consortium name="Genoscope - CEA"/>
            <person name="William W."/>
        </authorList>
    </citation>
    <scope>NUCLEOTIDE SEQUENCE [LARGE SCALE GENOMIC DNA]</scope>
</reference>
<evidence type="ECO:0000313" key="2">
    <source>
        <dbReference type="Proteomes" id="UP001159427"/>
    </source>
</evidence>
<sequence>MKTGSNQSTLHYLYMYKLVKSNGEATEIKLYHRENALEEFLKLLFQQEERIREELRKVVPIKMIGKISTWQPIATSVKSLRLDPAHYHTSPGLPWDTMLKKIGVQLELLTDVDMYLFIEQGTCGGISMVSKQYAKANNPCVKDYDPSNPNNYNQYIDVNNHDSCAMCKPLPKGEV</sequence>
<proteinExistence type="predicted"/>
<keyword evidence="2" id="KW-1185">Reference proteome</keyword>
<evidence type="ECO:0008006" key="3">
    <source>
        <dbReference type="Google" id="ProtNLM"/>
    </source>
</evidence>
<dbReference type="PANTHER" id="PTHR31511">
    <property type="entry name" value="PROTEIN CBG23764"/>
    <property type="match status" value="1"/>
</dbReference>
<dbReference type="Proteomes" id="UP001159427">
    <property type="component" value="Unassembled WGS sequence"/>
</dbReference>
<name>A0ABN8LTY4_9CNID</name>
<gene>
    <name evidence="1" type="ORF">PEVE_00007662</name>
</gene>
<organism evidence="1 2">
    <name type="scientific">Porites evermanni</name>
    <dbReference type="NCBI Taxonomy" id="104178"/>
    <lineage>
        <taxon>Eukaryota</taxon>
        <taxon>Metazoa</taxon>
        <taxon>Cnidaria</taxon>
        <taxon>Anthozoa</taxon>
        <taxon>Hexacorallia</taxon>
        <taxon>Scleractinia</taxon>
        <taxon>Fungiina</taxon>
        <taxon>Poritidae</taxon>
        <taxon>Porites</taxon>
    </lineage>
</organism>
<dbReference type="PANTHER" id="PTHR31511:SF12">
    <property type="entry name" value="RHO TERMINATION FACTOR N-TERMINAL DOMAIN-CONTAINING PROTEIN"/>
    <property type="match status" value="1"/>
</dbReference>
<protein>
    <recommendedName>
        <fullName evidence="3">Vitellogenin</fullName>
    </recommendedName>
</protein>
<comment type="caution">
    <text evidence="1">The sequence shown here is derived from an EMBL/GenBank/DDBJ whole genome shotgun (WGS) entry which is preliminary data.</text>
</comment>
<evidence type="ECO:0000313" key="1">
    <source>
        <dbReference type="EMBL" id="CAH3020549.1"/>
    </source>
</evidence>
<dbReference type="EMBL" id="CALNXI010000151">
    <property type="protein sequence ID" value="CAH3020549.1"/>
    <property type="molecule type" value="Genomic_DNA"/>
</dbReference>